<evidence type="ECO:0008006" key="9">
    <source>
        <dbReference type="Google" id="ProtNLM"/>
    </source>
</evidence>
<evidence type="ECO:0000313" key="7">
    <source>
        <dbReference type="EMBL" id="CAB3225875.1"/>
    </source>
</evidence>
<protein>
    <recommendedName>
        <fullName evidence="9">Peptidoglycan-recognition protein</fullName>
    </recommendedName>
</protein>
<dbReference type="GO" id="GO:0045087">
    <property type="term" value="P:innate immune response"/>
    <property type="evidence" value="ECO:0007669"/>
    <property type="project" value="UniProtKB-KW"/>
</dbReference>
<dbReference type="AlphaFoldDB" id="A0A8S0YZB5"/>
<comment type="similarity">
    <text evidence="1">Belongs to the N-acetylmuramoyl-L-alanine amidase 2 family.</text>
</comment>
<sequence>MVVFRISLLLILYFTEIPRSVGADDAEVKEGTPLGQPTDWFKTREMWRAKNYNYTNKSNVSEPLRLVIIHDTDSQRCHRFILCASEMRLLQSYYHSNFQYDIPYNFLIGGDGRVYEGRGWNVAGAHTNGYNRCSLGLAFIGDYRDDWPCCTVVTELQQQRAKLLLEEGVKLGHLSPNFHVLGAKDLRNPRGPGTNLYRAIKGWSNYDHVNLYKNLTCEEIEQL</sequence>
<dbReference type="SUPFAM" id="SSF55846">
    <property type="entry name" value="N-acetylmuramoyl-L-alanine amidase-like"/>
    <property type="match status" value="1"/>
</dbReference>
<dbReference type="GO" id="GO:0008745">
    <property type="term" value="F:N-acetylmuramoyl-L-alanine amidase activity"/>
    <property type="evidence" value="ECO:0007669"/>
    <property type="project" value="InterPro"/>
</dbReference>
<dbReference type="SMART" id="SM00701">
    <property type="entry name" value="PGRP"/>
    <property type="match status" value="1"/>
</dbReference>
<accession>A0A8S0YZB5</accession>
<evidence type="ECO:0000313" key="8">
    <source>
        <dbReference type="Proteomes" id="UP000494256"/>
    </source>
</evidence>
<evidence type="ECO:0000256" key="3">
    <source>
        <dbReference type="ARBA" id="ARBA00022859"/>
    </source>
</evidence>
<dbReference type="PANTHER" id="PTHR11022">
    <property type="entry name" value="PEPTIDOGLYCAN RECOGNITION PROTEIN"/>
    <property type="match status" value="1"/>
</dbReference>
<dbReference type="Pfam" id="PF01510">
    <property type="entry name" value="Amidase_2"/>
    <property type="match status" value="1"/>
</dbReference>
<feature type="domain" description="Peptidoglycan recognition protein family" evidence="6">
    <location>
        <begin position="42"/>
        <end position="187"/>
    </location>
</feature>
<comment type="caution">
    <text evidence="7">The sequence shown here is derived from an EMBL/GenBank/DDBJ whole genome shotgun (WGS) entry which is preliminary data.</text>
</comment>
<dbReference type="InterPro" id="IPR036505">
    <property type="entry name" value="Amidase/PGRP_sf"/>
</dbReference>
<dbReference type="PANTHER" id="PTHR11022:SF41">
    <property type="entry name" value="PEPTIDOGLYCAN-RECOGNITION PROTEIN LC-RELATED"/>
    <property type="match status" value="1"/>
</dbReference>
<dbReference type="EMBL" id="CADEBD010000226">
    <property type="protein sequence ID" value="CAB3225875.1"/>
    <property type="molecule type" value="Genomic_DNA"/>
</dbReference>
<dbReference type="Gene3D" id="3.40.80.10">
    <property type="entry name" value="Peptidoglycan recognition protein-like"/>
    <property type="match status" value="1"/>
</dbReference>
<dbReference type="InterPro" id="IPR002502">
    <property type="entry name" value="Amidase_domain"/>
</dbReference>
<evidence type="ECO:0000259" key="5">
    <source>
        <dbReference type="SMART" id="SM00644"/>
    </source>
</evidence>
<dbReference type="OrthoDB" id="5989160at2759"/>
<gene>
    <name evidence="7" type="ORF">APLA_LOCUS2461</name>
</gene>
<name>A0A8S0YZB5_ARCPL</name>
<reference evidence="7 8" key="1">
    <citation type="submission" date="2020-04" db="EMBL/GenBank/DDBJ databases">
        <authorList>
            <person name="Wallbank WR R."/>
            <person name="Pardo Diaz C."/>
            <person name="Kozak K."/>
            <person name="Martin S."/>
            <person name="Jiggins C."/>
            <person name="Moest M."/>
            <person name="Warren A I."/>
            <person name="Byers J.R.P. K."/>
            <person name="Montejo-Kovacevich G."/>
            <person name="Yen C E."/>
        </authorList>
    </citation>
    <scope>NUCLEOTIDE SEQUENCE [LARGE SCALE GENOMIC DNA]</scope>
</reference>
<organism evidence="7 8">
    <name type="scientific">Arctia plantaginis</name>
    <name type="common">Wood tiger moth</name>
    <name type="synonym">Phalaena plantaginis</name>
    <dbReference type="NCBI Taxonomy" id="874455"/>
    <lineage>
        <taxon>Eukaryota</taxon>
        <taxon>Metazoa</taxon>
        <taxon>Ecdysozoa</taxon>
        <taxon>Arthropoda</taxon>
        <taxon>Hexapoda</taxon>
        <taxon>Insecta</taxon>
        <taxon>Pterygota</taxon>
        <taxon>Neoptera</taxon>
        <taxon>Endopterygota</taxon>
        <taxon>Lepidoptera</taxon>
        <taxon>Glossata</taxon>
        <taxon>Ditrysia</taxon>
        <taxon>Noctuoidea</taxon>
        <taxon>Erebidae</taxon>
        <taxon>Arctiinae</taxon>
        <taxon>Arctia</taxon>
    </lineage>
</organism>
<evidence type="ECO:0000256" key="1">
    <source>
        <dbReference type="ARBA" id="ARBA00007553"/>
    </source>
</evidence>
<dbReference type="Proteomes" id="UP000494256">
    <property type="component" value="Unassembled WGS sequence"/>
</dbReference>
<dbReference type="GO" id="GO:0009253">
    <property type="term" value="P:peptidoglycan catabolic process"/>
    <property type="evidence" value="ECO:0007669"/>
    <property type="project" value="InterPro"/>
</dbReference>
<proteinExistence type="inferred from homology"/>
<feature type="signal peptide" evidence="4">
    <location>
        <begin position="1"/>
        <end position="23"/>
    </location>
</feature>
<dbReference type="CDD" id="cd06583">
    <property type="entry name" value="PGRP"/>
    <property type="match status" value="1"/>
</dbReference>
<evidence type="ECO:0000256" key="4">
    <source>
        <dbReference type="SAM" id="SignalP"/>
    </source>
</evidence>
<dbReference type="GO" id="GO:0008270">
    <property type="term" value="F:zinc ion binding"/>
    <property type="evidence" value="ECO:0007669"/>
    <property type="project" value="InterPro"/>
</dbReference>
<dbReference type="InterPro" id="IPR006619">
    <property type="entry name" value="PGRP_domain_met/bac"/>
</dbReference>
<feature type="chain" id="PRO_5035910434" description="Peptidoglycan-recognition protein" evidence="4">
    <location>
        <begin position="24"/>
        <end position="223"/>
    </location>
</feature>
<feature type="domain" description="N-acetylmuramoyl-L-alanine amidase" evidence="5">
    <location>
        <begin position="52"/>
        <end position="193"/>
    </location>
</feature>
<keyword evidence="3" id="KW-0391">Immunity</keyword>
<dbReference type="SMART" id="SM00644">
    <property type="entry name" value="Ami_2"/>
    <property type="match status" value="1"/>
</dbReference>
<keyword evidence="2" id="KW-0399">Innate immunity</keyword>
<evidence type="ECO:0000256" key="2">
    <source>
        <dbReference type="ARBA" id="ARBA00022588"/>
    </source>
</evidence>
<keyword evidence="4" id="KW-0732">Signal</keyword>
<dbReference type="InterPro" id="IPR015510">
    <property type="entry name" value="PGRP"/>
</dbReference>
<evidence type="ECO:0000259" key="6">
    <source>
        <dbReference type="SMART" id="SM00701"/>
    </source>
</evidence>